<proteinExistence type="predicted"/>
<dbReference type="InParanoid" id="E8R093"/>
<evidence type="ECO:0000313" key="2">
    <source>
        <dbReference type="Proteomes" id="UP000008631"/>
    </source>
</evidence>
<dbReference type="EMBL" id="CP002353">
    <property type="protein sequence ID" value="ADV62220.1"/>
    <property type="molecule type" value="Genomic_DNA"/>
</dbReference>
<reference key="1">
    <citation type="submission" date="2010-11" db="EMBL/GenBank/DDBJ databases">
        <title>The complete sequence of chromosome of Isophaera pallida ATCC 43644.</title>
        <authorList>
            <consortium name="US DOE Joint Genome Institute (JGI-PGF)"/>
            <person name="Lucas S."/>
            <person name="Copeland A."/>
            <person name="Lapidus A."/>
            <person name="Bruce D."/>
            <person name="Goodwin L."/>
            <person name="Pitluck S."/>
            <person name="Kyrpides N."/>
            <person name="Mavromatis K."/>
            <person name="Pagani I."/>
            <person name="Ivanova N."/>
            <person name="Saunders E."/>
            <person name="Brettin T."/>
            <person name="Detter J.C."/>
            <person name="Han C."/>
            <person name="Tapia R."/>
            <person name="Land M."/>
            <person name="Hauser L."/>
            <person name="Markowitz V."/>
            <person name="Cheng J.-F."/>
            <person name="Hugenholtz P."/>
            <person name="Woyke T."/>
            <person name="Wu D."/>
            <person name="Eisen J.A."/>
        </authorList>
    </citation>
    <scope>NUCLEOTIDE SEQUENCE</scope>
    <source>
        <strain>ATCC 43644</strain>
    </source>
</reference>
<evidence type="ECO:0000313" key="1">
    <source>
        <dbReference type="EMBL" id="ADV62220.1"/>
    </source>
</evidence>
<gene>
    <name evidence="1" type="ordered locus">Isop_1636</name>
</gene>
<reference evidence="1 2" key="2">
    <citation type="journal article" date="2011" name="Stand. Genomic Sci.">
        <title>Complete genome sequence of Isosphaera pallida type strain (IS1B).</title>
        <authorList>
            <consortium name="US DOE Joint Genome Institute (JGI-PGF)"/>
            <person name="Goker M."/>
            <person name="Cleland D."/>
            <person name="Saunders E."/>
            <person name="Lapidus A."/>
            <person name="Nolan M."/>
            <person name="Lucas S."/>
            <person name="Hammon N."/>
            <person name="Deshpande S."/>
            <person name="Cheng J.F."/>
            <person name="Tapia R."/>
            <person name="Han C."/>
            <person name="Goodwin L."/>
            <person name="Pitluck S."/>
            <person name="Liolios K."/>
            <person name="Pagani I."/>
            <person name="Ivanova N."/>
            <person name="Mavromatis K."/>
            <person name="Pati A."/>
            <person name="Chen A."/>
            <person name="Palaniappan K."/>
            <person name="Land M."/>
            <person name="Hauser L."/>
            <person name="Chang Y.J."/>
            <person name="Jeffries C.D."/>
            <person name="Detter J.C."/>
            <person name="Beck B."/>
            <person name="Woyke T."/>
            <person name="Bristow J."/>
            <person name="Eisen J.A."/>
            <person name="Markowitz V."/>
            <person name="Hugenholtz P."/>
            <person name="Kyrpides N.C."/>
            <person name="Klenk H.P."/>
        </authorList>
    </citation>
    <scope>NUCLEOTIDE SEQUENCE [LARGE SCALE GENOMIC DNA]</scope>
    <source>
        <strain evidence="2">ATCC 43644 / DSM 9630 / IS1B</strain>
    </source>
</reference>
<sequence length="142" mass="16706">MSLDLIRRRFLQEIKLRAYDDGYITREEEREILKAAVELNVTLESAREALRQVCRHQDYVLESALRERIVEVLDQSASDDGRIDEREFHHAVEMIGELSRGRLTPNAIKRMVLEEMERDAARVKTGLFTNWHTRLRKELGLT</sequence>
<dbReference type="HOGENOM" id="CLU_143307_0_0_0"/>
<accession>E8R093</accession>
<dbReference type="Proteomes" id="UP000008631">
    <property type="component" value="Chromosome"/>
</dbReference>
<dbReference type="RefSeq" id="WP_013564508.1">
    <property type="nucleotide sequence ID" value="NC_014962.1"/>
</dbReference>
<protein>
    <submittedName>
        <fullName evidence="1">Uncharacterized protein</fullName>
    </submittedName>
</protein>
<dbReference type="STRING" id="575540.Isop_1636"/>
<dbReference type="KEGG" id="ipa:Isop_1636"/>
<dbReference type="AlphaFoldDB" id="E8R093"/>
<dbReference type="OrthoDB" id="285732at2"/>
<dbReference type="eggNOG" id="ENOG5032S6S">
    <property type="taxonomic scope" value="Bacteria"/>
</dbReference>
<name>E8R093_ISOPI</name>
<organism evidence="1 2">
    <name type="scientific">Isosphaera pallida (strain ATCC 43644 / DSM 9630 / IS1B)</name>
    <dbReference type="NCBI Taxonomy" id="575540"/>
    <lineage>
        <taxon>Bacteria</taxon>
        <taxon>Pseudomonadati</taxon>
        <taxon>Planctomycetota</taxon>
        <taxon>Planctomycetia</taxon>
        <taxon>Isosphaerales</taxon>
        <taxon>Isosphaeraceae</taxon>
        <taxon>Isosphaera</taxon>
    </lineage>
</organism>
<keyword evidence="2" id="KW-1185">Reference proteome</keyword>